<dbReference type="RefSeq" id="WP_313325440.1">
    <property type="nucleotide sequence ID" value="NZ_CP134878.1"/>
</dbReference>
<evidence type="ECO:0000313" key="3">
    <source>
        <dbReference type="Proteomes" id="UP001304515"/>
    </source>
</evidence>
<reference evidence="1 3" key="1">
    <citation type="submission" date="2023-09" db="EMBL/GenBank/DDBJ databases">
        <title>Flavobacterium sp. a novel bacteria isolate from Pepper rhizosphere.</title>
        <authorList>
            <person name="Peng Y."/>
            <person name="Lee J."/>
        </authorList>
    </citation>
    <scope>NUCLEOTIDE SEQUENCE</scope>
    <source>
        <strain evidence="1">PMR2A8</strain>
        <strain evidence="2 3">PMTSA4</strain>
    </source>
</reference>
<proteinExistence type="predicted"/>
<keyword evidence="3" id="KW-1185">Reference proteome</keyword>
<organism evidence="1">
    <name type="scientific">Flavobacterium capsici</name>
    <dbReference type="NCBI Taxonomy" id="3075618"/>
    <lineage>
        <taxon>Bacteria</taxon>
        <taxon>Pseudomonadati</taxon>
        <taxon>Bacteroidota</taxon>
        <taxon>Flavobacteriia</taxon>
        <taxon>Flavobacteriales</taxon>
        <taxon>Flavobacteriaceae</taxon>
        <taxon>Flavobacterium</taxon>
    </lineage>
</organism>
<dbReference type="Pfam" id="PF13585">
    <property type="entry name" value="CHU_C"/>
    <property type="match status" value="1"/>
</dbReference>
<dbReference type="InterPro" id="IPR026341">
    <property type="entry name" value="T9SS_type_B"/>
</dbReference>
<dbReference type="KEGG" id="fcj:RN605_12925"/>
<protein>
    <submittedName>
        <fullName evidence="1">Gliding motility-associated C-terminal domain-containing protein</fullName>
    </submittedName>
</protein>
<accession>A0AA96EY25</accession>
<dbReference type="Proteomes" id="UP001304515">
    <property type="component" value="Chromosome"/>
</dbReference>
<dbReference type="EMBL" id="CP134890">
    <property type="protein sequence ID" value="WNM21572.1"/>
    <property type="molecule type" value="Genomic_DNA"/>
</dbReference>
<accession>A0AA96F2N2</accession>
<evidence type="ECO:0000313" key="1">
    <source>
        <dbReference type="EMBL" id="WNM20182.1"/>
    </source>
</evidence>
<dbReference type="NCBIfam" id="TIGR04131">
    <property type="entry name" value="Bac_Flav_CTERM"/>
    <property type="match status" value="1"/>
</dbReference>
<sequence>MGITTTYKKIFFSFSILFFLIGIELSGFSQCPTVSNSTQSFCDSQSPTVGSLVATDNGGGIRWYANASDPPGSFLSSSTSLVSGEDYFVDDNTGACGTRQSVVVSIVSRPFALLGATTLCRASIVSDLNPFVIGNNIKWYTSATGGSPLNSTDSVVNGTYYASQTNPVTGCETTRTPIIVQVLIVPPPTGDANQVFCSSASPTIANLVATGTNVSWYASQSSGFPLDPSTPLVNGQIYFAESYIFPCPSTSRLQVTVTLNQPNNAGGSRVIGFCESIISSQPPINLFNQLTGSPQTNGVWSGSTATSNGHLGTLDVSGFNSTSSPYIFTYTVSSLPCPDAVSTVTININSEPTVTVTTAPVCQGTPATVTATVSPAGTYTYTWTVPSGATNPGNVSSFNTTVAGVYSVVVTDTTTTCPSQPAQTTVVINTPPTVTVTSAPVCQGTPATVTATVSPAGTYTYTWTVPSGATNPGNVSSFNTTVAGVYSVVVTDTTTTCPSQPAQTTVVINTPPTVTVTSAPVCQGTPATVTATVSPAGTYTYTWTVPSGATNPGNVSSFNTTVAGVYSVVVTDTTTTCPSQPAQTTVVINTPPTVTVTSAPVCQGTPATVTATVSPAGTYTYTWTVPSGATNPGNVSSFNTTVAGVYSVVVTDTTTTCPSQPAQTTVVINTPPTVTVTSAPVCQGTPATVTATVSPAGTYTYTWTVPSGATNPGNVSSFNTTVAGVYSVVVTDTTTTCPSQPAQTTVVINTPPTVTVTSAPVCQGTPATVTATVSPAGTYTYTWTVPSGATNPGNVSSFNTTVAGVYSVVVTDTTTTCPSQPAQTTVVINTPPTVTVTSAPVCQGTPATVTATVSPAGTYTYTWTVPSGATNPGNVSSFNTTVAGVYSVVVTDTTTTCPSQPAQTTVVINTPPTVTVTSAPVCQGTPATVTATVSPAGTYTYTWTVPAGATNPGNVSSFNTTVAGVYSVVVTDTTTTCPSQPAQTTVVINTPPTVTVTSAPVCQGTPATVTATVSPAGTYTYTWTVPSGATNPGNVSSFNTTVAGVYSVVVTDTTTTCPSQPAQTTVVINTPPTVTVTSAPVCQGTPATVTATVSPAGTYTYTWTVPSGATNPGNVSSFNTTVAGVYSVVVTDTTTTCPSQPAQTTVVINTPPTVTVTSAPVCQGTPATVTATVSPAGTYTYTWTVPSGATNPGNVSSFNTTVAGVYSVVVTDTTTTCPSQPAQTTVVINTPPTVTVTSAPVCQGTPATVTATVSPAGTYTYTWTVPSGATNPGNVSSFNTTVAGVYSVVVTDTTTTCPSQPAQTTVVINTPPTVTVTSAPVCQGTPATVTATVSPAGTYTYTWTVPSGATNPGNVSSFNTTVAGVYSVVVTDTTTTCPSQPAQTTVVINTPPTVTVTSAPVCQGTPATVTATVSPAGTYTYTWTVPSGATNPGNVSSFNTTVAGVYSVVVTDTTTTCPSQPAQTTVVINTPPTVTVTTAPVCQGTPATVTATVSPAGTYTYTWTVPAGATNPGNVSSFNTTVAGVYSVVVTDTTTTCPSQPAQTTVVINTPPTVTVTSAPVCQGTPATVTATVSPAGTYTYTWTVPAGATNPGNVSSFNTTVAGVYSVVVTDTTTTCPSQPAQTIVVINPIPDAGVDGAFSICSNQNSVDLFDYLNGTPQTGGTWSPTLASGTSIFNPAVDTQGVYTYTITGIAPCNDDTATVNVTVVPGPEAGNDNSLQLCLNSTGQDLFLLLGPNAQSGGTWSPALASGTGFFDPSIDAAGDYTYTLTGPNPCDNDEATITVTIDPIPDAGTDGSHLFCTNDAAQDLFNFLNGTPQSGGTWSPTLASGTGVFNPLLDVAGVYTYTVGGTNCTPASAQVTVTLVQSPIAGADGQLPACANDTSIDLTSGLDGTQGSGTFSDDNATGALTGTIFNPSLVSPGTYNFTYTVGGGTDPCLFDTAVVTVVVTPLPNAGTFAPTSSICSSAGTIDLNTLLTGQDSGGDWTDSNNVTVNSIINILTFSEGTYDYTYTVTNSCGTDTEAVQFTILPVPTIISSNISVTPICIGSDAVVNLSGMVDGTYTLDYDLSGANVLANQSVQVTVVGGNAAFTILAADIPNSGTTTITITNIQNTTTNCSNTPTNVTGTITINPLVTIDNVNVSVANACLNSDVIVQITNAVNLPDGTYQFSYTIPTGNPTTGNSGDVTITSGNGQFTIPAAVFTAVGPYTITIDSIASSTGCSNPAVSATASFNIEQPLTAGTFNGIISVCPSTGVLDLASLLDNESTGGVWTDNNSVVVTSPLTIISFAAGTYTHTYTVTNSCGTDTEQVQFTILANPTITTANVTISPACLGTNVIVNLNGMADGTYTLTYDLTGANNASAQTVTVTITSGIGNFSIPTALLPNTGITVISFTNIVNTVTNCTNNLTGVSAQINVRPLADIDSANLSAAAVCFGDNVIVAISGASNLIDGTYQFNYSIPGATPTSGNTGDVVVSGGNGQFQLSSSLFPNSGTYTITITGIISATSCVNANENASTTIVINALPSAAGANLSAQSTCVNFTSEVTISNASGLPDGSYTIIYDLTGANSATTTITINVVGGQATFTIPASELANEGDTTITVTDIMSDTTLCMSTGATFAPYTFSVAQLGVPVLVDLGNEFCDTDNPTVADLSANVVGGQTVVWYDAPTGGNAYNDSDALINGNTYYGAYVSQSGCEGPTRLAVVVDTTVCDELIIPDGFSPNNDGINDDFHIVNLDILYPNFKLEIYNRYGNLIYVGNKNTPRWDGTTTEKSLRLGSNLLPSGVYFFIIYFNDGTRKPYQGRVYLNR</sequence>
<name>A0AA96EY25_9FLAO</name>
<gene>
    <name evidence="2" type="ORF">RN605_12925</name>
    <name evidence="1" type="ORF">RN608_05755</name>
</gene>
<dbReference type="EMBL" id="CP134878">
    <property type="protein sequence ID" value="WNM20182.1"/>
    <property type="molecule type" value="Genomic_DNA"/>
</dbReference>
<evidence type="ECO:0000313" key="2">
    <source>
        <dbReference type="EMBL" id="WNM21572.1"/>
    </source>
</evidence>